<evidence type="ECO:0000256" key="4">
    <source>
        <dbReference type="ARBA" id="ARBA00022827"/>
    </source>
</evidence>
<dbReference type="Gene3D" id="3.40.462.20">
    <property type="match status" value="1"/>
</dbReference>
<feature type="chain" id="PRO_5045073743" evidence="6">
    <location>
        <begin position="26"/>
        <end position="507"/>
    </location>
</feature>
<comment type="cofactor">
    <cofactor evidence="1">
        <name>FAD</name>
        <dbReference type="ChEBI" id="CHEBI:57692"/>
    </cofactor>
</comment>
<sequence>MKTSTLGRRALLKVAGFGAAAAAFGACHDDDEQPPQPGGTLDGSTTDWDELRRKLRGDLVLPGDARYDTVRRAYNTLFDTQLPAAVAECVAPSDVQACIEAARRNEVRVAARSGGHSYGGYSTAPGSLVVDLRRLSNVVIDSPETVIVGAGAQLIDIYAALAAAGRCLPSGSCSTVGISGITLGGGLGVLTRKYGLTCDALLSADIVLDDGSRRTVSARADEDLYWALRGGGGGNFGIVTSFTFRTQPAPQVLTVFELPFPRGSAVEVLGAWQSWYADVPNELWSNCVVSGGSGNPAGIFVGGCFVGNSADLTPHLDALIQRAGVQPSSRSVTEKGYMDTMLYFAGCRNLTVEQCHLRGESDAGGGQLDRATFVGSSRVTRGVNAQKVADLMRDQVTLNLLIDGLGGAVGNIPSHATAFPHRQALATIQIYRGASAENRTESEQAVAHVQSALVDIAGFGAYVNYIDPRMADWGPAYYGPNLARLQQVARVYDPDKFFDFPQSIHKA</sequence>
<dbReference type="InterPro" id="IPR006093">
    <property type="entry name" value="Oxy_OxRdtase_FAD_BS"/>
</dbReference>
<evidence type="ECO:0000259" key="7">
    <source>
        <dbReference type="PROSITE" id="PS51387"/>
    </source>
</evidence>
<dbReference type="PANTHER" id="PTHR42973">
    <property type="entry name" value="BINDING OXIDOREDUCTASE, PUTATIVE (AFU_ORTHOLOGUE AFUA_1G17690)-RELATED"/>
    <property type="match status" value="1"/>
</dbReference>
<reference evidence="8 9" key="1">
    <citation type="submission" date="2021-12" db="EMBL/GenBank/DDBJ databases">
        <title>Discovery of the Pendulisporaceae a myxobacterial family with distinct sporulation behavior and unique specialized metabolism.</title>
        <authorList>
            <person name="Garcia R."/>
            <person name="Popoff A."/>
            <person name="Bader C.D."/>
            <person name="Loehr J."/>
            <person name="Walesch S."/>
            <person name="Walt C."/>
            <person name="Boldt J."/>
            <person name="Bunk B."/>
            <person name="Haeckl F.J.F.P.J."/>
            <person name="Gunesch A.P."/>
            <person name="Birkelbach J."/>
            <person name="Nuebel U."/>
            <person name="Pietschmann T."/>
            <person name="Bach T."/>
            <person name="Mueller R."/>
        </authorList>
    </citation>
    <scope>NUCLEOTIDE SEQUENCE [LARGE SCALE GENOMIC DNA]</scope>
    <source>
        <strain evidence="8 9">MSr12523</strain>
    </source>
</reference>
<evidence type="ECO:0000256" key="1">
    <source>
        <dbReference type="ARBA" id="ARBA00001974"/>
    </source>
</evidence>
<dbReference type="InterPro" id="IPR050416">
    <property type="entry name" value="FAD-linked_Oxidoreductase"/>
</dbReference>
<evidence type="ECO:0000256" key="2">
    <source>
        <dbReference type="ARBA" id="ARBA00005466"/>
    </source>
</evidence>
<dbReference type="PROSITE" id="PS00862">
    <property type="entry name" value="OX2_COVAL_FAD"/>
    <property type="match status" value="1"/>
</dbReference>
<keyword evidence="4" id="KW-0274">FAD</keyword>
<feature type="signal peptide" evidence="6">
    <location>
        <begin position="1"/>
        <end position="25"/>
    </location>
</feature>
<dbReference type="PANTHER" id="PTHR42973:SF39">
    <property type="entry name" value="FAD-BINDING PCMH-TYPE DOMAIN-CONTAINING PROTEIN"/>
    <property type="match status" value="1"/>
</dbReference>
<gene>
    <name evidence="8" type="ORF">LZC95_41775</name>
</gene>
<dbReference type="SUPFAM" id="SSF56176">
    <property type="entry name" value="FAD-binding/transporter-associated domain-like"/>
    <property type="match status" value="1"/>
</dbReference>
<evidence type="ECO:0000256" key="5">
    <source>
        <dbReference type="ARBA" id="ARBA00023002"/>
    </source>
</evidence>
<name>A0ABZ2K2M5_9BACT</name>
<dbReference type="EMBL" id="CP089982">
    <property type="protein sequence ID" value="WXA92968.1"/>
    <property type="molecule type" value="Genomic_DNA"/>
</dbReference>
<keyword evidence="5" id="KW-0560">Oxidoreductase</keyword>
<dbReference type="RefSeq" id="WP_394843567.1">
    <property type="nucleotide sequence ID" value="NZ_CP089982.1"/>
</dbReference>
<dbReference type="Pfam" id="PF08031">
    <property type="entry name" value="BBE"/>
    <property type="match status" value="1"/>
</dbReference>
<evidence type="ECO:0000256" key="6">
    <source>
        <dbReference type="SAM" id="SignalP"/>
    </source>
</evidence>
<dbReference type="InterPro" id="IPR016167">
    <property type="entry name" value="FAD-bd_PCMH_sub1"/>
</dbReference>
<protein>
    <submittedName>
        <fullName evidence="8">FAD-binding oxidoreductase</fullName>
    </submittedName>
</protein>
<dbReference type="InterPro" id="IPR016166">
    <property type="entry name" value="FAD-bd_PCMH"/>
</dbReference>
<keyword evidence="6" id="KW-0732">Signal</keyword>
<dbReference type="Pfam" id="PF01565">
    <property type="entry name" value="FAD_binding_4"/>
    <property type="match status" value="1"/>
</dbReference>
<dbReference type="PROSITE" id="PS51257">
    <property type="entry name" value="PROKAR_LIPOPROTEIN"/>
    <property type="match status" value="1"/>
</dbReference>
<dbReference type="InterPro" id="IPR006094">
    <property type="entry name" value="Oxid_FAD_bind_N"/>
</dbReference>
<dbReference type="InterPro" id="IPR012951">
    <property type="entry name" value="BBE"/>
</dbReference>
<dbReference type="PROSITE" id="PS51387">
    <property type="entry name" value="FAD_PCMH"/>
    <property type="match status" value="1"/>
</dbReference>
<accession>A0ABZ2K2M5</accession>
<dbReference type="Gene3D" id="3.30.465.10">
    <property type="match status" value="1"/>
</dbReference>
<organism evidence="8 9">
    <name type="scientific">Pendulispora brunnea</name>
    <dbReference type="NCBI Taxonomy" id="2905690"/>
    <lineage>
        <taxon>Bacteria</taxon>
        <taxon>Pseudomonadati</taxon>
        <taxon>Myxococcota</taxon>
        <taxon>Myxococcia</taxon>
        <taxon>Myxococcales</taxon>
        <taxon>Sorangiineae</taxon>
        <taxon>Pendulisporaceae</taxon>
        <taxon>Pendulispora</taxon>
    </lineage>
</organism>
<dbReference type="Proteomes" id="UP001379533">
    <property type="component" value="Chromosome"/>
</dbReference>
<evidence type="ECO:0000313" key="8">
    <source>
        <dbReference type="EMBL" id="WXA92968.1"/>
    </source>
</evidence>
<evidence type="ECO:0000313" key="9">
    <source>
        <dbReference type="Proteomes" id="UP001379533"/>
    </source>
</evidence>
<evidence type="ECO:0000256" key="3">
    <source>
        <dbReference type="ARBA" id="ARBA00022630"/>
    </source>
</evidence>
<keyword evidence="9" id="KW-1185">Reference proteome</keyword>
<proteinExistence type="inferred from homology"/>
<dbReference type="InterPro" id="IPR036318">
    <property type="entry name" value="FAD-bd_PCMH-like_sf"/>
</dbReference>
<dbReference type="PROSITE" id="PS51318">
    <property type="entry name" value="TAT"/>
    <property type="match status" value="1"/>
</dbReference>
<dbReference type="InterPro" id="IPR006311">
    <property type="entry name" value="TAT_signal"/>
</dbReference>
<comment type="similarity">
    <text evidence="2">Belongs to the oxygen-dependent FAD-linked oxidoreductase family.</text>
</comment>
<dbReference type="InterPro" id="IPR016169">
    <property type="entry name" value="FAD-bd_PCMH_sub2"/>
</dbReference>
<feature type="domain" description="FAD-binding PCMH-type" evidence="7">
    <location>
        <begin position="79"/>
        <end position="249"/>
    </location>
</feature>
<keyword evidence="3" id="KW-0285">Flavoprotein</keyword>
<dbReference type="Gene3D" id="3.30.43.10">
    <property type="entry name" value="Uridine Diphospho-n-acetylenolpyruvylglucosamine Reductase, domain 2"/>
    <property type="match status" value="1"/>
</dbReference>